<evidence type="ECO:0000256" key="7">
    <source>
        <dbReference type="ARBA" id="ARBA00023002"/>
    </source>
</evidence>
<accession>A0A3Q2CNB9</accession>
<comment type="pathway">
    <text evidence="2">Lipid metabolism.</text>
</comment>
<evidence type="ECO:0000256" key="8">
    <source>
        <dbReference type="ARBA" id="ARBA00023004"/>
    </source>
</evidence>
<feature type="domain" description="Lipoxygenase" evidence="15">
    <location>
        <begin position="188"/>
        <end position="625"/>
    </location>
</feature>
<dbReference type="InterPro" id="IPR020833">
    <property type="entry name" value="LipOase_Fe_BS"/>
</dbReference>
<dbReference type="PRINTS" id="PR00467">
    <property type="entry name" value="MAMLPOXGNASE"/>
</dbReference>
<evidence type="ECO:0000256" key="6">
    <source>
        <dbReference type="ARBA" id="ARBA00022964"/>
    </source>
</evidence>
<evidence type="ECO:0000259" key="15">
    <source>
        <dbReference type="PROSITE" id="PS51393"/>
    </source>
</evidence>
<dbReference type="PROSITE" id="PS00711">
    <property type="entry name" value="LIPOXYGENASE_1"/>
    <property type="match status" value="1"/>
</dbReference>
<dbReference type="AlphaFoldDB" id="A0A3Q2CNB9"/>
<dbReference type="Gene3D" id="2.60.60.20">
    <property type="entry name" value="PLAT/LH2 domain"/>
    <property type="match status" value="1"/>
</dbReference>
<reference evidence="16" key="1">
    <citation type="submission" date="2025-08" db="UniProtKB">
        <authorList>
            <consortium name="Ensembl"/>
        </authorList>
    </citation>
    <scope>IDENTIFICATION</scope>
</reference>
<dbReference type="Ensembl" id="ENSCVAT00000004283.1">
    <property type="protein sequence ID" value="ENSCVAP00000006847.1"/>
    <property type="gene ID" value="ENSCVAG00000008609.1"/>
</dbReference>
<sequence>MVVTYEVTVYTGDATHSSCFHDVFITLCGEHGDSEENKLSSTFPYFHIDSVNCDKPLGRVCLIILRKEHHVWWPNTKWFLAKVEVKSPLGEIYQFPIYRWINDCEDHYFPEGSGCICCCFSNFFDIFSGSLRWAEGDKGLPSHLKDESLPLDANFSYTKEAEMAFTAVEQWRILAKIFSVFSDYVHDHWKEDSFFGYQFLNGLNPMVIQRCQTLPDNFPVTDKMVFKDGKQSLKEEMKNGNIFLCDYKMLDGVKANIIDGKQQYLVAPLVLLHRTPDDKLMPVAIQLKQTPGKDNPIFLPSDSEWDWLLAKTFVKNADFNLHELSVHLLRTHLLAEVFSVALLRNLPMMHPLYKLLVPHTRYTEMINFMARKYLISEEGFASSGGEGMFTILQRALSSVTYRSLCLPDDLSDRGLMDVPNFFYRDDGLKLWSIINSFVQRVLTFYYKSDKMVKEDQTLKMWISDIHAHGFNNNIKHMPSKMETVDELVKFVTMVIFTCSAQHSAINTGQYDFIGWMPNTPVSLERPPPSRKGNATEATLLDTFPAINTTVQGMAAVWLLSKRSSDSVYLGNYPEQRFVEDTPLQEIKRFKEQLKKLSQAINERNKHLDLPYTYLDPKVVENSVSL</sequence>
<evidence type="ECO:0000256" key="12">
    <source>
        <dbReference type="PROSITE-ProRule" id="PRU00152"/>
    </source>
</evidence>
<dbReference type="GeneTree" id="ENSGT00940000155191"/>
<evidence type="ECO:0000256" key="10">
    <source>
        <dbReference type="PIRSR" id="PIRSR601885-1"/>
    </source>
</evidence>
<organism evidence="16 17">
    <name type="scientific">Cyprinodon variegatus</name>
    <name type="common">Sheepshead minnow</name>
    <dbReference type="NCBI Taxonomy" id="28743"/>
    <lineage>
        <taxon>Eukaryota</taxon>
        <taxon>Metazoa</taxon>
        <taxon>Chordata</taxon>
        <taxon>Craniata</taxon>
        <taxon>Vertebrata</taxon>
        <taxon>Euteleostomi</taxon>
        <taxon>Actinopterygii</taxon>
        <taxon>Neopterygii</taxon>
        <taxon>Teleostei</taxon>
        <taxon>Neoteleostei</taxon>
        <taxon>Acanthomorphata</taxon>
        <taxon>Ovalentaria</taxon>
        <taxon>Atherinomorphae</taxon>
        <taxon>Cyprinodontiformes</taxon>
        <taxon>Cyprinodontidae</taxon>
        <taxon>Cyprinodon</taxon>
    </lineage>
</organism>
<feature type="binding site" evidence="10">
    <location>
        <position position="327"/>
    </location>
    <ligand>
        <name>Fe cation</name>
        <dbReference type="ChEBI" id="CHEBI:24875"/>
        <note>catalytic</note>
    </ligand>
</feature>
<dbReference type="PANTHER" id="PTHR11771">
    <property type="entry name" value="LIPOXYGENASE"/>
    <property type="match status" value="1"/>
</dbReference>
<dbReference type="GO" id="GO:0005506">
    <property type="term" value="F:iron ion binding"/>
    <property type="evidence" value="ECO:0007669"/>
    <property type="project" value="InterPro"/>
</dbReference>
<dbReference type="Pfam" id="PF00305">
    <property type="entry name" value="Lipoxygenase"/>
    <property type="match status" value="1"/>
</dbReference>
<dbReference type="PRINTS" id="PR00087">
    <property type="entry name" value="LIPOXYGENASE"/>
</dbReference>
<keyword evidence="9" id="KW-0443">Lipid metabolism</keyword>
<dbReference type="PROSITE" id="PS51393">
    <property type="entry name" value="LIPOXYGENASE_3"/>
    <property type="match status" value="1"/>
</dbReference>
<name>A0A3Q2CNB9_CYPVA</name>
<dbReference type="GO" id="GO:0005737">
    <property type="term" value="C:cytoplasm"/>
    <property type="evidence" value="ECO:0007669"/>
    <property type="project" value="UniProtKB-SubCell"/>
</dbReference>
<evidence type="ECO:0000256" key="3">
    <source>
        <dbReference type="ARBA" id="ARBA00009419"/>
    </source>
</evidence>
<feature type="domain" description="PLAT" evidence="14">
    <location>
        <begin position="3"/>
        <end position="115"/>
    </location>
</feature>
<protein>
    <submittedName>
        <fullName evidence="16">Arachidonate 15-lipoxygenase B-like</fullName>
    </submittedName>
</protein>
<dbReference type="Proteomes" id="UP000265020">
    <property type="component" value="Unassembled WGS sequence"/>
</dbReference>
<evidence type="ECO:0000256" key="2">
    <source>
        <dbReference type="ARBA" id="ARBA00005189"/>
    </source>
</evidence>
<reference evidence="16" key="2">
    <citation type="submission" date="2025-09" db="UniProtKB">
        <authorList>
            <consortium name="Ensembl"/>
        </authorList>
    </citation>
    <scope>IDENTIFICATION</scope>
</reference>
<evidence type="ECO:0000313" key="17">
    <source>
        <dbReference type="Proteomes" id="UP000265020"/>
    </source>
</evidence>
<comment type="caution">
    <text evidence="12">Lacks conserved residue(s) required for the propagation of feature annotation.</text>
</comment>
<evidence type="ECO:0000256" key="5">
    <source>
        <dbReference type="ARBA" id="ARBA00022723"/>
    </source>
</evidence>
<keyword evidence="4" id="KW-0963">Cytoplasm</keyword>
<dbReference type="InterPro" id="IPR000907">
    <property type="entry name" value="LipOase"/>
</dbReference>
<dbReference type="Gene3D" id="1.20.245.10">
    <property type="entry name" value="Lipoxygenase-1, Domain 5"/>
    <property type="match status" value="1"/>
</dbReference>
<feature type="site" description="Essential for stabilizing binding to COTL1" evidence="11">
    <location>
        <position position="100"/>
    </location>
</feature>
<feature type="binding site" evidence="10">
    <location>
        <position position="502"/>
    </location>
    <ligand>
        <name>Fe cation</name>
        <dbReference type="ChEBI" id="CHEBI:24875"/>
        <note>catalytic</note>
    </ligand>
</feature>
<dbReference type="InterPro" id="IPR036392">
    <property type="entry name" value="PLAT/LH2_dom_sf"/>
</dbReference>
<dbReference type="SUPFAM" id="SSF48484">
    <property type="entry name" value="Lipoxigenase"/>
    <property type="match status" value="1"/>
</dbReference>
<dbReference type="GO" id="GO:0034440">
    <property type="term" value="P:lipid oxidation"/>
    <property type="evidence" value="ECO:0007669"/>
    <property type="project" value="InterPro"/>
</dbReference>
<keyword evidence="5 10" id="KW-0479">Metal-binding</keyword>
<comment type="cofactor">
    <cofactor evidence="10">
        <name>Fe cation</name>
        <dbReference type="ChEBI" id="CHEBI:24875"/>
    </cofactor>
    <text evidence="10">Binds 1 Fe cation per subunit.</text>
</comment>
<evidence type="ECO:0000256" key="11">
    <source>
        <dbReference type="PIRSR" id="PIRSR601885-3"/>
    </source>
</evidence>
<evidence type="ECO:0000256" key="13">
    <source>
        <dbReference type="RuleBase" id="RU003974"/>
    </source>
</evidence>
<dbReference type="InterPro" id="IPR001885">
    <property type="entry name" value="LipOase_mml"/>
</dbReference>
<dbReference type="PROSITE" id="PS50095">
    <property type="entry name" value="PLAT"/>
    <property type="match status" value="1"/>
</dbReference>
<dbReference type="InterPro" id="IPR013819">
    <property type="entry name" value="LipOase_C"/>
</dbReference>
<dbReference type="Pfam" id="PF01477">
    <property type="entry name" value="PLAT"/>
    <property type="match status" value="1"/>
</dbReference>
<evidence type="ECO:0000256" key="1">
    <source>
        <dbReference type="ARBA" id="ARBA00004496"/>
    </source>
</evidence>
<dbReference type="SMART" id="SM00308">
    <property type="entry name" value="LH2"/>
    <property type="match status" value="1"/>
</dbReference>
<dbReference type="InterPro" id="IPR001024">
    <property type="entry name" value="PLAT/LH2_dom"/>
</dbReference>
<comment type="similarity">
    <text evidence="3 13">Belongs to the lipoxygenase family.</text>
</comment>
<evidence type="ECO:0000256" key="9">
    <source>
        <dbReference type="ARBA" id="ARBA00023098"/>
    </source>
</evidence>
<evidence type="ECO:0000259" key="14">
    <source>
        <dbReference type="PROSITE" id="PS50095"/>
    </source>
</evidence>
<comment type="subcellular location">
    <subcellularLocation>
        <location evidence="1">Cytoplasm</location>
    </subcellularLocation>
</comment>
<keyword evidence="7 13" id="KW-0560">Oxidoreductase</keyword>
<dbReference type="PROSITE" id="PS00081">
    <property type="entry name" value="LIPOXYGENASE_2"/>
    <property type="match status" value="1"/>
</dbReference>
<dbReference type="FunFam" id="1.20.245.10:FF:000001">
    <property type="entry name" value="Arachidonate 5-lipoxygenase a"/>
    <property type="match status" value="1"/>
</dbReference>
<dbReference type="Gene3D" id="3.10.450.60">
    <property type="match status" value="1"/>
</dbReference>
<keyword evidence="8 10" id="KW-0408">Iron</keyword>
<dbReference type="InterPro" id="IPR020834">
    <property type="entry name" value="LipOase_CS"/>
</dbReference>
<dbReference type="InterPro" id="IPR036226">
    <property type="entry name" value="LipOase_C_sf"/>
</dbReference>
<evidence type="ECO:0000313" key="16">
    <source>
        <dbReference type="Ensembl" id="ENSCVAP00000006847.1"/>
    </source>
</evidence>
<dbReference type="SUPFAM" id="SSF49723">
    <property type="entry name" value="Lipase/lipooxygenase domain (PLAT/LH2 domain)"/>
    <property type="match status" value="1"/>
</dbReference>
<proteinExistence type="inferred from homology"/>
<keyword evidence="17" id="KW-1185">Reference proteome</keyword>
<dbReference type="GO" id="GO:0016702">
    <property type="term" value="F:oxidoreductase activity, acting on single donors with incorporation of molecular oxygen, incorporation of two atoms of oxygen"/>
    <property type="evidence" value="ECO:0007669"/>
    <property type="project" value="InterPro"/>
</dbReference>
<feature type="binding site" evidence="10">
    <location>
        <position position="332"/>
    </location>
    <ligand>
        <name>Fe cation</name>
        <dbReference type="ChEBI" id="CHEBI:24875"/>
        <note>catalytic</note>
    </ligand>
</feature>
<evidence type="ECO:0000256" key="4">
    <source>
        <dbReference type="ARBA" id="ARBA00022490"/>
    </source>
</evidence>
<keyword evidence="6 13" id="KW-0223">Dioxygenase</keyword>